<name>A0A6J6ID87_9ZZZZ</name>
<keyword evidence="2" id="KW-0012">Acyltransferase</keyword>
<proteinExistence type="predicted"/>
<keyword evidence="3" id="KW-0812">Transmembrane</keyword>
<accession>A0A6J6ID87</accession>
<evidence type="ECO:0000313" key="5">
    <source>
        <dbReference type="EMBL" id="CAB4622463.1"/>
    </source>
</evidence>
<feature type="domain" description="Phospholipid/glycerol acyltransferase" evidence="4">
    <location>
        <begin position="119"/>
        <end position="265"/>
    </location>
</feature>
<protein>
    <submittedName>
        <fullName evidence="5">Unannotated protein</fullName>
    </submittedName>
</protein>
<organism evidence="5">
    <name type="scientific">freshwater metagenome</name>
    <dbReference type="NCBI Taxonomy" id="449393"/>
    <lineage>
        <taxon>unclassified sequences</taxon>
        <taxon>metagenomes</taxon>
        <taxon>ecological metagenomes</taxon>
    </lineage>
</organism>
<dbReference type="SMART" id="SM00563">
    <property type="entry name" value="PlsC"/>
    <property type="match status" value="1"/>
</dbReference>
<dbReference type="PANTHER" id="PTHR10434:SF11">
    <property type="entry name" value="1-ACYL-SN-GLYCEROL-3-PHOSPHATE ACYLTRANSFERASE"/>
    <property type="match status" value="1"/>
</dbReference>
<feature type="transmembrane region" description="Helical" evidence="3">
    <location>
        <begin position="12"/>
        <end position="36"/>
    </location>
</feature>
<dbReference type="SUPFAM" id="SSF69593">
    <property type="entry name" value="Glycerol-3-phosphate (1)-acyltransferase"/>
    <property type="match status" value="1"/>
</dbReference>
<dbReference type="AlphaFoldDB" id="A0A6J6ID87"/>
<dbReference type="EMBL" id="CAEZUX010000172">
    <property type="protein sequence ID" value="CAB4622463.1"/>
    <property type="molecule type" value="Genomic_DNA"/>
</dbReference>
<dbReference type="PANTHER" id="PTHR10434">
    <property type="entry name" value="1-ACYL-SN-GLYCEROL-3-PHOSPHATE ACYLTRANSFERASE"/>
    <property type="match status" value="1"/>
</dbReference>
<evidence type="ECO:0000256" key="3">
    <source>
        <dbReference type="SAM" id="Phobius"/>
    </source>
</evidence>
<evidence type="ECO:0000256" key="1">
    <source>
        <dbReference type="ARBA" id="ARBA00022679"/>
    </source>
</evidence>
<evidence type="ECO:0000256" key="2">
    <source>
        <dbReference type="ARBA" id="ARBA00023315"/>
    </source>
</evidence>
<reference evidence="5" key="1">
    <citation type="submission" date="2020-05" db="EMBL/GenBank/DDBJ databases">
        <authorList>
            <person name="Chiriac C."/>
            <person name="Salcher M."/>
            <person name="Ghai R."/>
            <person name="Kavagutti S V."/>
        </authorList>
    </citation>
    <scope>NUCLEOTIDE SEQUENCE</scope>
</reference>
<feature type="transmembrane region" description="Helical" evidence="3">
    <location>
        <begin position="56"/>
        <end position="75"/>
    </location>
</feature>
<keyword evidence="1" id="KW-0808">Transferase</keyword>
<keyword evidence="3" id="KW-1133">Transmembrane helix</keyword>
<dbReference type="Pfam" id="PF01553">
    <property type="entry name" value="Acyltransferase"/>
    <property type="match status" value="1"/>
</dbReference>
<dbReference type="InterPro" id="IPR002123">
    <property type="entry name" value="Plipid/glycerol_acylTrfase"/>
</dbReference>
<evidence type="ECO:0000259" key="4">
    <source>
        <dbReference type="SMART" id="SM00563"/>
    </source>
</evidence>
<keyword evidence="3" id="KW-0472">Membrane</keyword>
<sequence>MERAWVRRPVMTLAVASMAFVLLFSLPLWVPLLFIADVLRAKWRLPLIRFTAFGLLWAWLETLGLCGAFIVWVTGQSRNQALNYRLQRWWTRGVIGALSLTVGLHIDVEGAEHLGDGPFIALCRHASLADSIMSAWVFITKADLRPRYVLKKELQLDPCLDVVGHRLPNYFLNRQSSDVSTELQGLSQMAEGLAHRDIAVIFPEGTRANDVKRTNILNRLSERSPERAQRLKGLQYLMAPKTAGVTSLLAAVPNAKVITMWHAGFDGMDSFRGIVKHLARSAVRVQVRVTEHQRSTVATGEAFVAWLDEQWCAMDAAVAHVISEQTLSIGANNG</sequence>
<gene>
    <name evidence="5" type="ORF">UFOPK1874_01144</name>
</gene>
<dbReference type="GO" id="GO:0006654">
    <property type="term" value="P:phosphatidic acid biosynthetic process"/>
    <property type="evidence" value="ECO:0007669"/>
    <property type="project" value="TreeGrafter"/>
</dbReference>
<dbReference type="GO" id="GO:0003841">
    <property type="term" value="F:1-acylglycerol-3-phosphate O-acyltransferase activity"/>
    <property type="evidence" value="ECO:0007669"/>
    <property type="project" value="TreeGrafter"/>
</dbReference>